<name>A0A0E1X1A0_9HYPH</name>
<dbReference type="RefSeq" id="WP_002963786.1">
    <property type="nucleotide sequence ID" value="NZ_EQ999546.1"/>
</dbReference>
<proteinExistence type="predicted"/>
<protein>
    <submittedName>
        <fullName evidence="2">OmpA/MotB</fullName>
    </submittedName>
</protein>
<dbReference type="Gene3D" id="3.40.1520.20">
    <property type="match status" value="1"/>
</dbReference>
<organism evidence="2">
    <name type="scientific">Brucella pinnipedialis M292/94/1</name>
    <dbReference type="NCBI Taxonomy" id="520462"/>
    <lineage>
        <taxon>Bacteria</taxon>
        <taxon>Pseudomonadati</taxon>
        <taxon>Pseudomonadota</taxon>
        <taxon>Alphaproteobacteria</taxon>
        <taxon>Hyphomicrobiales</taxon>
        <taxon>Brucellaceae</taxon>
        <taxon>Brucella/Ochrobactrum group</taxon>
        <taxon>Brucella</taxon>
    </lineage>
</organism>
<feature type="chain" id="PRO_5002389109" evidence="1">
    <location>
        <begin position="20"/>
        <end position="213"/>
    </location>
</feature>
<reference evidence="2" key="1">
    <citation type="submission" date="2009-01" db="EMBL/GenBank/DDBJ databases">
        <title>The Genome Sequence of Brucella pinnipedialis M292/94/1.</title>
        <authorList>
            <consortium name="The Broad Institute Genome Sequencing Platform"/>
            <person name="Ward D."/>
            <person name="Young S.K."/>
            <person name="Kodira C.D."/>
            <person name="Zeng Q."/>
            <person name="Koehrsen M."/>
            <person name="Alvarado L."/>
            <person name="Berlin A."/>
            <person name="Borenstein D."/>
            <person name="Chen Z."/>
            <person name="Engels R."/>
            <person name="Freedman E."/>
            <person name="Gellesch M."/>
            <person name="Goldberg J."/>
            <person name="Griggs A."/>
            <person name="Gujja S."/>
            <person name="Heiman D."/>
            <person name="Hepburn T."/>
            <person name="Howarth C."/>
            <person name="Jen D."/>
            <person name="Larson L."/>
            <person name="Lewis B."/>
            <person name="Mehta T."/>
            <person name="Park D."/>
            <person name="Pearson M."/>
            <person name="Roberts A."/>
            <person name="Saif S."/>
            <person name="Shea T."/>
            <person name="Shenoy N."/>
            <person name="Sisk P."/>
            <person name="Stolte C."/>
            <person name="Sykes S."/>
            <person name="Walk T."/>
            <person name="White J."/>
            <person name="Yandava C."/>
            <person name="Whatmore A.M."/>
            <person name="Perrett L.L."/>
            <person name="O'Callaghan D."/>
            <person name="Nusbaum C."/>
            <person name="Galagan J."/>
            <person name="Birren B."/>
        </authorList>
    </citation>
    <scope>NUCLEOTIDE SEQUENCE [LARGE SCALE GENOMIC DNA]</scope>
    <source>
        <strain evidence="2">M292/94/1</strain>
    </source>
</reference>
<feature type="signal peptide" evidence="1">
    <location>
        <begin position="1"/>
        <end position="19"/>
    </location>
</feature>
<sequence>MKKWFWPCLTWTACLTALALWFGADRVETDIAEQTAKALEPYVWAGFYVDGRDVVLKGMAPDPDMQRAAHAALEHVWAIRDITDLTTVLQLASPYRFKIGRNAQGLVLSGFIPNNESRDQVMTAAGEVAPDIFIDDEMAVARGNQPEFMERVLFAIDLAKKLPEAEIEIVDEKLSIRGTVSDEAIYDEIEALKAAQLPYGLKLAVLDVKKSVQ</sequence>
<dbReference type="Proteomes" id="UP000004659">
    <property type="component" value="Unassembled WGS sequence"/>
</dbReference>
<dbReference type="GeneID" id="93016950"/>
<dbReference type="EMBL" id="EQ999546">
    <property type="protein sequence ID" value="EEZ30798.1"/>
    <property type="molecule type" value="Genomic_DNA"/>
</dbReference>
<evidence type="ECO:0000313" key="2">
    <source>
        <dbReference type="EMBL" id="EEZ30798.1"/>
    </source>
</evidence>
<keyword evidence="1" id="KW-0732">Signal</keyword>
<dbReference type="AlphaFoldDB" id="A0A0E1X1A0"/>
<evidence type="ECO:0000256" key="1">
    <source>
        <dbReference type="SAM" id="SignalP"/>
    </source>
</evidence>
<gene>
    <name evidence="2" type="ORF">BALG_00918</name>
</gene>
<accession>A0A0E1X1A0</accession>
<dbReference type="HOGENOM" id="CLU_1303864_0_0_5"/>